<protein>
    <submittedName>
        <fullName evidence="1">Uncharacterized protein</fullName>
    </submittedName>
</protein>
<reference evidence="1 2" key="1">
    <citation type="journal article" date="2018" name="Front. Plant Sci.">
        <title>Red Clover (Trifolium pratense) and Zigzag Clover (T. medium) - A Picture of Genomic Similarities and Differences.</title>
        <authorList>
            <person name="Dluhosova J."/>
            <person name="Istvanek J."/>
            <person name="Nedelnik J."/>
            <person name="Repkova J."/>
        </authorList>
    </citation>
    <scope>NUCLEOTIDE SEQUENCE [LARGE SCALE GENOMIC DNA]</scope>
    <source>
        <strain evidence="2">cv. 10/8</strain>
        <tissue evidence="1">Leaf</tissue>
    </source>
</reference>
<accession>A0A392PYQ7</accession>
<proteinExistence type="predicted"/>
<organism evidence="1 2">
    <name type="scientific">Trifolium medium</name>
    <dbReference type="NCBI Taxonomy" id="97028"/>
    <lineage>
        <taxon>Eukaryota</taxon>
        <taxon>Viridiplantae</taxon>
        <taxon>Streptophyta</taxon>
        <taxon>Embryophyta</taxon>
        <taxon>Tracheophyta</taxon>
        <taxon>Spermatophyta</taxon>
        <taxon>Magnoliopsida</taxon>
        <taxon>eudicotyledons</taxon>
        <taxon>Gunneridae</taxon>
        <taxon>Pentapetalae</taxon>
        <taxon>rosids</taxon>
        <taxon>fabids</taxon>
        <taxon>Fabales</taxon>
        <taxon>Fabaceae</taxon>
        <taxon>Papilionoideae</taxon>
        <taxon>50 kb inversion clade</taxon>
        <taxon>NPAAA clade</taxon>
        <taxon>Hologalegina</taxon>
        <taxon>IRL clade</taxon>
        <taxon>Trifolieae</taxon>
        <taxon>Trifolium</taxon>
    </lineage>
</organism>
<keyword evidence="2" id="KW-1185">Reference proteome</keyword>
<evidence type="ECO:0000313" key="2">
    <source>
        <dbReference type="Proteomes" id="UP000265520"/>
    </source>
</evidence>
<feature type="non-terminal residue" evidence="1">
    <location>
        <position position="165"/>
    </location>
</feature>
<evidence type="ECO:0000313" key="1">
    <source>
        <dbReference type="EMBL" id="MCI16679.1"/>
    </source>
</evidence>
<dbReference type="EMBL" id="LXQA010101951">
    <property type="protein sequence ID" value="MCI16679.1"/>
    <property type="molecule type" value="Genomic_DNA"/>
</dbReference>
<name>A0A392PYQ7_9FABA</name>
<sequence>MFNGFPSSSNVLFVTSGETTDDRNIAVLVDGVSDLIGNHFDGFEVVFRGGGESSLNDVYAKLGKLASNVEFLFGSHGGAGGLFAVAEGGVEDADIRGVRDVVGDVRRTVAKGLGLRLGGGARYGEIGKRVAAWFRGMKAELELLMIVGRVKTCGGGREEWSSNSG</sequence>
<dbReference type="Proteomes" id="UP000265520">
    <property type="component" value="Unassembled WGS sequence"/>
</dbReference>
<dbReference type="AlphaFoldDB" id="A0A392PYQ7"/>
<comment type="caution">
    <text evidence="1">The sequence shown here is derived from an EMBL/GenBank/DDBJ whole genome shotgun (WGS) entry which is preliminary data.</text>
</comment>